<protein>
    <recommendedName>
        <fullName evidence="2">VPS9 domain-containing protein</fullName>
    </recommendedName>
</protein>
<dbReference type="GO" id="GO:0045022">
    <property type="term" value="P:early endosome to late endosome transport"/>
    <property type="evidence" value="ECO:0007669"/>
    <property type="project" value="TreeGrafter"/>
</dbReference>
<dbReference type="EMBL" id="OU895878">
    <property type="protein sequence ID" value="CAG9805733.1"/>
    <property type="molecule type" value="Genomic_DNA"/>
</dbReference>
<feature type="repeat" description="ANK" evidence="1">
    <location>
        <begin position="465"/>
        <end position="497"/>
    </location>
</feature>
<keyword evidence="4" id="KW-1185">Reference proteome</keyword>
<dbReference type="GO" id="GO:0048812">
    <property type="term" value="P:neuron projection morphogenesis"/>
    <property type="evidence" value="ECO:0007669"/>
    <property type="project" value="TreeGrafter"/>
</dbReference>
<dbReference type="SUPFAM" id="SSF109993">
    <property type="entry name" value="VPS9 domain"/>
    <property type="match status" value="1"/>
</dbReference>
<dbReference type="Pfam" id="PF13857">
    <property type="entry name" value="Ank_5"/>
    <property type="match status" value="1"/>
</dbReference>
<dbReference type="GO" id="GO:0030133">
    <property type="term" value="C:transport vesicle"/>
    <property type="evidence" value="ECO:0007669"/>
    <property type="project" value="TreeGrafter"/>
</dbReference>
<dbReference type="PROSITE" id="PS51205">
    <property type="entry name" value="VPS9"/>
    <property type="match status" value="1"/>
</dbReference>
<dbReference type="Pfam" id="PF12796">
    <property type="entry name" value="Ank_2"/>
    <property type="match status" value="1"/>
</dbReference>
<dbReference type="AlphaFoldDB" id="A0A9N9S036"/>
<organism evidence="3 4">
    <name type="scientific">Chironomus riparius</name>
    <dbReference type="NCBI Taxonomy" id="315576"/>
    <lineage>
        <taxon>Eukaryota</taxon>
        <taxon>Metazoa</taxon>
        <taxon>Ecdysozoa</taxon>
        <taxon>Arthropoda</taxon>
        <taxon>Hexapoda</taxon>
        <taxon>Insecta</taxon>
        <taxon>Pterygota</taxon>
        <taxon>Neoptera</taxon>
        <taxon>Endopterygota</taxon>
        <taxon>Diptera</taxon>
        <taxon>Nematocera</taxon>
        <taxon>Chironomoidea</taxon>
        <taxon>Chironomidae</taxon>
        <taxon>Chironominae</taxon>
        <taxon>Chironomus</taxon>
    </lineage>
</organism>
<dbReference type="GO" id="GO:0005085">
    <property type="term" value="F:guanyl-nucleotide exchange factor activity"/>
    <property type="evidence" value="ECO:0007669"/>
    <property type="project" value="TreeGrafter"/>
</dbReference>
<dbReference type="GO" id="GO:0000149">
    <property type="term" value="F:SNARE binding"/>
    <property type="evidence" value="ECO:0007669"/>
    <property type="project" value="TreeGrafter"/>
</dbReference>
<evidence type="ECO:0000256" key="1">
    <source>
        <dbReference type="PROSITE-ProRule" id="PRU00023"/>
    </source>
</evidence>
<name>A0A9N9S036_9DIPT</name>
<dbReference type="GO" id="GO:0005886">
    <property type="term" value="C:plasma membrane"/>
    <property type="evidence" value="ECO:0007669"/>
    <property type="project" value="TreeGrafter"/>
</dbReference>
<reference evidence="3" key="2">
    <citation type="submission" date="2022-10" db="EMBL/GenBank/DDBJ databases">
        <authorList>
            <consortium name="ENA_rothamsted_submissions"/>
            <consortium name="culmorum"/>
            <person name="King R."/>
        </authorList>
    </citation>
    <scope>NUCLEOTIDE SEQUENCE</scope>
</reference>
<dbReference type="GO" id="GO:0005769">
    <property type="term" value="C:early endosome"/>
    <property type="evidence" value="ECO:0007669"/>
    <property type="project" value="TreeGrafter"/>
</dbReference>
<feature type="repeat" description="ANK" evidence="1">
    <location>
        <begin position="498"/>
        <end position="531"/>
    </location>
</feature>
<dbReference type="PROSITE" id="PS50297">
    <property type="entry name" value="ANK_REP_REGION"/>
    <property type="match status" value="3"/>
</dbReference>
<dbReference type="GO" id="GO:0097422">
    <property type="term" value="C:tubular endosome"/>
    <property type="evidence" value="ECO:0007669"/>
    <property type="project" value="TreeGrafter"/>
</dbReference>
<dbReference type="PANTHER" id="PTHR24170">
    <property type="entry name" value="ANKYRIN REPEAT DOMAIN-CONTAINING PROTEIN 27"/>
    <property type="match status" value="1"/>
</dbReference>
<dbReference type="InterPro" id="IPR037191">
    <property type="entry name" value="VPS9_dom_sf"/>
</dbReference>
<dbReference type="SMART" id="SM00248">
    <property type="entry name" value="ANK"/>
    <property type="match status" value="4"/>
</dbReference>
<dbReference type="InterPro" id="IPR051248">
    <property type="entry name" value="UPF0507/Ank_repeat_27"/>
</dbReference>
<dbReference type="InterPro" id="IPR002110">
    <property type="entry name" value="Ankyrin_rpt"/>
</dbReference>
<dbReference type="GO" id="GO:0005770">
    <property type="term" value="C:late endosome"/>
    <property type="evidence" value="ECO:0007669"/>
    <property type="project" value="TreeGrafter"/>
</dbReference>
<evidence type="ECO:0000313" key="3">
    <source>
        <dbReference type="EMBL" id="CAG9805733.1"/>
    </source>
</evidence>
<dbReference type="SUPFAM" id="SSF48403">
    <property type="entry name" value="Ankyrin repeat"/>
    <property type="match status" value="1"/>
</dbReference>
<keyword evidence="1" id="KW-0040">ANK repeat</keyword>
<proteinExistence type="predicted"/>
<evidence type="ECO:0000259" key="2">
    <source>
        <dbReference type="PROSITE" id="PS51205"/>
    </source>
</evidence>
<dbReference type="PANTHER" id="PTHR24170:SF2">
    <property type="entry name" value="ANKYRIN REPEAT DOMAIN-CONTAINING PROTEIN 27"/>
    <property type="match status" value="1"/>
</dbReference>
<accession>A0A9N9S036</accession>
<gene>
    <name evidence="3" type="ORF">CHIRRI_LOCUS8602</name>
</gene>
<dbReference type="InterPro" id="IPR036770">
    <property type="entry name" value="Ankyrin_rpt-contain_sf"/>
</dbReference>
<dbReference type="Gene3D" id="1.20.1050.80">
    <property type="entry name" value="VPS9 domain"/>
    <property type="match status" value="1"/>
</dbReference>
<dbReference type="GO" id="GO:0043005">
    <property type="term" value="C:neuron projection"/>
    <property type="evidence" value="ECO:0007669"/>
    <property type="project" value="TreeGrafter"/>
</dbReference>
<sequence>METITYEEDLHTNPLYIRLIDKYSLLQEISINNWIVALPKRSSYTSKYLNNHEFMLAHILAPSEELPKTHFCNLIGEEVLINGTDVKIKSDTAAINVHILFEEYFYTKDSQRYKILCIDKPLSTKFANNLPSCNDTVVKSVHQSLDLIHNLCSKQVERKIDNAIKSFNLRIQKSTDYDSLQANIKLLYEYCVNITCTKKIKEEQFLCMNMKFAVEYVLLDSIYDKIFDALIIKHAEENEKFNKIIKNLSNISLKDLNISESVASKFYDNFNIIRLEMLKIDNCKTSLDKLSCIKNVIDTISSIIGNVTTDILLPIMVYLVIKGNYYHWIPTLSFVQEFNLSSVLSAENQSTGSALLYILTTLEAIIYFIQTNENICLEKDNLLNPKDINDVHSQEDYLIHIFTCIKDHNDVKFMNLLNMSYSAFKNELSVKCPSIPASCHPLCRCERCDKKVESSTLDINQTSQDKLTMLHIASAFNAPKILTILTNQGADVNARDSRGYTALHYAAQKGHQKVLFLLLHNQNNSINLRTNDQQTALILASIYGHEQCVKALLFFAEHTHTALDVNSQDKDGMTALHYGSQFGYNGIVENLLEYQAKATIKNHIGKIPVDYARNSIIKKKLEEAAKYQVEELPITENEFIFIRKEDLADIFQEVT</sequence>
<evidence type="ECO:0000313" key="4">
    <source>
        <dbReference type="Proteomes" id="UP001153620"/>
    </source>
</evidence>
<reference evidence="3" key="1">
    <citation type="submission" date="2022-01" db="EMBL/GenBank/DDBJ databases">
        <authorList>
            <person name="King R."/>
        </authorList>
    </citation>
    <scope>NUCLEOTIDE SEQUENCE</scope>
</reference>
<feature type="domain" description="VPS9" evidence="2">
    <location>
        <begin position="235"/>
        <end position="378"/>
    </location>
</feature>
<dbReference type="Pfam" id="PF02204">
    <property type="entry name" value="VPS9"/>
    <property type="match status" value="1"/>
</dbReference>
<dbReference type="Gene3D" id="1.25.40.20">
    <property type="entry name" value="Ankyrin repeat-containing domain"/>
    <property type="match status" value="1"/>
</dbReference>
<feature type="repeat" description="ANK" evidence="1">
    <location>
        <begin position="571"/>
        <end position="603"/>
    </location>
</feature>
<dbReference type="Proteomes" id="UP001153620">
    <property type="component" value="Chromosome 2"/>
</dbReference>
<dbReference type="InterPro" id="IPR003123">
    <property type="entry name" value="VPS9"/>
</dbReference>
<dbReference type="PROSITE" id="PS50088">
    <property type="entry name" value="ANK_REPEAT"/>
    <property type="match status" value="3"/>
</dbReference>
<dbReference type="OrthoDB" id="411646at2759"/>